<feature type="region of interest" description="Disordered" evidence="1">
    <location>
        <begin position="1"/>
        <end position="21"/>
    </location>
</feature>
<accession>C0N9D6</accession>
<reference evidence="2 3" key="1">
    <citation type="journal article" date="2011" name="J. Bacteriol.">
        <title>Draft genome sequence of the chemolithoheterotrophic, halophilic methylotroph Methylophaga thiooxydans DMS010.</title>
        <authorList>
            <person name="Boden R."/>
            <person name="Ferriera S."/>
            <person name="Johnson J."/>
            <person name="Kelly D.P."/>
            <person name="Murrell J.C."/>
            <person name="Schafer H."/>
        </authorList>
    </citation>
    <scope>NUCLEOTIDE SEQUENCE [LARGE SCALE GENOMIC DNA]</scope>
    <source>
        <strain evidence="2 3">DMS010</strain>
    </source>
</reference>
<proteinExistence type="predicted"/>
<dbReference type="AlphaFoldDB" id="C0N9D6"/>
<evidence type="ECO:0000313" key="2">
    <source>
        <dbReference type="EMBL" id="EEF78597.1"/>
    </source>
</evidence>
<dbReference type="EMBL" id="GG657906">
    <property type="protein sequence ID" value="EEF78597.1"/>
    <property type="molecule type" value="Genomic_DNA"/>
</dbReference>
<keyword evidence="3" id="KW-1185">Reference proteome</keyword>
<sequence length="39" mass="4512">MKWNSWPINSQMNSPNKAMKNRPQKTWAGLAIACLLLLR</sequence>
<dbReference type="HOGENOM" id="CLU_3312662_0_0_6"/>
<evidence type="ECO:0000256" key="1">
    <source>
        <dbReference type="SAM" id="MobiDB-lite"/>
    </source>
</evidence>
<protein>
    <submittedName>
        <fullName evidence="2">Uncharacterized protein</fullName>
    </submittedName>
</protein>
<organism evidence="2 3">
    <name type="scientific">Methylophaga thiooxydans DMS010</name>
    <dbReference type="NCBI Taxonomy" id="637616"/>
    <lineage>
        <taxon>Bacteria</taxon>
        <taxon>Pseudomonadati</taxon>
        <taxon>Pseudomonadota</taxon>
        <taxon>Gammaproteobacteria</taxon>
        <taxon>Thiotrichales</taxon>
        <taxon>Piscirickettsiaceae</taxon>
        <taxon>Methylophaga</taxon>
    </lineage>
</organism>
<gene>
    <name evidence="2" type="ORF">MDMS009_2770</name>
</gene>
<evidence type="ECO:0000313" key="3">
    <source>
        <dbReference type="Proteomes" id="UP000004679"/>
    </source>
</evidence>
<feature type="compositionally biased region" description="Polar residues" evidence="1">
    <location>
        <begin position="1"/>
        <end position="16"/>
    </location>
</feature>
<name>C0N9D6_9GAMM</name>
<dbReference type="Proteomes" id="UP000004679">
    <property type="component" value="Unassembled WGS sequence"/>
</dbReference>